<dbReference type="PANTHER" id="PTHR36203:SF1">
    <property type="entry name" value="ASCORBATE-SPECIFIC PTS SYSTEM EIIA COMPONENT"/>
    <property type="match status" value="1"/>
</dbReference>
<gene>
    <name evidence="15" type="ORF">NRIC_20190</name>
</gene>
<evidence type="ECO:0000256" key="5">
    <source>
        <dbReference type="ARBA" id="ARBA00022679"/>
    </source>
</evidence>
<dbReference type="InterPro" id="IPR051351">
    <property type="entry name" value="Ascorbate-PTS_EIIA_comp"/>
</dbReference>
<evidence type="ECO:0000259" key="14">
    <source>
        <dbReference type="PROSITE" id="PS51372"/>
    </source>
</evidence>
<dbReference type="InterPro" id="IPR002178">
    <property type="entry name" value="PTS_EIIA_type-2_dom"/>
</dbReference>
<dbReference type="SUPFAM" id="SSF52794">
    <property type="entry name" value="PTS system IIB component-like"/>
    <property type="match status" value="1"/>
</dbReference>
<evidence type="ECO:0000259" key="13">
    <source>
        <dbReference type="PROSITE" id="PS51099"/>
    </source>
</evidence>
<evidence type="ECO:0000313" key="16">
    <source>
        <dbReference type="Proteomes" id="UP000290567"/>
    </source>
</evidence>
<evidence type="ECO:0000256" key="10">
    <source>
        <dbReference type="ARBA" id="ARBA00041175"/>
    </source>
</evidence>
<reference evidence="16" key="1">
    <citation type="submission" date="2019-02" db="EMBL/GenBank/DDBJ databases">
        <title>Draft genome sequence of Enterococcus sp. Gos25-1.</title>
        <authorList>
            <person name="Tanaka N."/>
            <person name="Shiwa Y."/>
            <person name="Fujita N."/>
        </authorList>
    </citation>
    <scope>NUCLEOTIDE SEQUENCE [LARGE SCALE GENOMIC DNA]</scope>
    <source>
        <strain evidence="16">Gos25-1</strain>
    </source>
</reference>
<accession>A0A4P5PDK6</accession>
<comment type="subcellular location">
    <subcellularLocation>
        <location evidence="1">Cytoplasm</location>
    </subcellularLocation>
</comment>
<feature type="domain" description="PTS EIIA type-2" evidence="12">
    <location>
        <begin position="530"/>
        <end position="673"/>
    </location>
</feature>
<dbReference type="InterPro" id="IPR007737">
    <property type="entry name" value="Mga_HTH"/>
</dbReference>
<dbReference type="SUPFAM" id="SSF55804">
    <property type="entry name" value="Phoshotransferase/anion transport protein"/>
    <property type="match status" value="1"/>
</dbReference>
<keyword evidence="4" id="KW-0597">Phosphoprotein</keyword>
<evidence type="ECO:0000313" key="15">
    <source>
        <dbReference type="EMBL" id="GCF94128.1"/>
    </source>
</evidence>
<feature type="domain" description="PRD" evidence="14">
    <location>
        <begin position="277"/>
        <end position="384"/>
    </location>
</feature>
<dbReference type="GO" id="GO:0009401">
    <property type="term" value="P:phosphoenolpyruvate-dependent sugar phosphotransferase system"/>
    <property type="evidence" value="ECO:0007669"/>
    <property type="project" value="UniProtKB-KW"/>
</dbReference>
<evidence type="ECO:0000256" key="3">
    <source>
        <dbReference type="ARBA" id="ARBA00022490"/>
    </source>
</evidence>
<dbReference type="SUPFAM" id="SSF63520">
    <property type="entry name" value="PTS-regulatory domain, PRD"/>
    <property type="match status" value="1"/>
</dbReference>
<dbReference type="RefSeq" id="WP_146622569.1">
    <property type="nucleotide sequence ID" value="NZ_BJCC01000015.1"/>
</dbReference>
<evidence type="ECO:0000256" key="11">
    <source>
        <dbReference type="ARBA" id="ARBA00042072"/>
    </source>
</evidence>
<dbReference type="Pfam" id="PF00874">
    <property type="entry name" value="PRD"/>
    <property type="match status" value="1"/>
</dbReference>
<comment type="caution">
    <text evidence="15">The sequence shown here is derived from an EMBL/GenBank/DDBJ whole genome shotgun (WGS) entry which is preliminary data.</text>
</comment>
<keyword evidence="8" id="KW-0010">Activator</keyword>
<keyword evidence="3" id="KW-0963">Cytoplasm</keyword>
<organism evidence="15 16">
    <name type="scientific">Enterococcus florum</name>
    <dbReference type="NCBI Taxonomy" id="2480627"/>
    <lineage>
        <taxon>Bacteria</taxon>
        <taxon>Bacillati</taxon>
        <taxon>Bacillota</taxon>
        <taxon>Bacilli</taxon>
        <taxon>Lactobacillales</taxon>
        <taxon>Enterococcaceae</taxon>
        <taxon>Enterococcus</taxon>
    </lineage>
</organism>
<keyword evidence="6" id="KW-0598">Phosphotransferase system</keyword>
<sequence length="677" mass="77399">MNYAFSYLLSHGSKEYVSFEQASQLTNLSFQELQKQLTELTDHLRMEKKETATKLYVPKVSPNLWAQLLVSGEELPLIYTEEERQALIYLLSYSQYEELSLYHFQDFLEISKGTAIADIKKLRSLLNDFDIQLDYTRKNGFFVTGEEEQIRRLAKNFVAELLQSGSGKFGLHHWMNQQDLALYAKVRDAILVHTKMAGLEIVPSRIDEVAFFLGMSLNRIKHHPLERVEQLELLTSLTAYQAGEAIYQTFFTKDESIETAYLTAVLMTVVQGEIQDIQLDQLLSCSAEIIHRMEGLAAIEFSNFRELLMNLFHHLVPAYFRISNQFYLPNVLIENIQLEYAEIFGFTKEALLPLERVVGQRIPDEEVGFFSILFGGEIARQKEEPEQDEVRALIVCPSGISSSLILQTELKKMFPTIHFEEANSVDQLQSIPESSYDVVFSTINLDIAKSVYLVKPLMSQLEKNQLINQIQQELLIPGFSLPSAKEIVDALLPYIEIKPGVSKEKIYKVLNKKMNRMIEKKEDRRPMLTELITPEMIQLSEESLDWEEAIRLTARPLLESERIEESYIEAMISKVNQYGPFIHIGKGIALPHARPEDGVKKLGMSLLKVKDPVLLMEDEKHAIRLFVCLAAVDNEAHLRALSSLTKLLSNKDNLNELLAAASKEEILTILAKGEMEQ</sequence>
<evidence type="ECO:0000256" key="2">
    <source>
        <dbReference type="ARBA" id="ARBA00022448"/>
    </source>
</evidence>
<evidence type="ECO:0000256" key="8">
    <source>
        <dbReference type="ARBA" id="ARBA00023159"/>
    </source>
</evidence>
<evidence type="ECO:0000256" key="7">
    <source>
        <dbReference type="ARBA" id="ARBA00022777"/>
    </source>
</evidence>
<keyword evidence="2" id="KW-0813">Transport</keyword>
<name>A0A4P5PDK6_9ENTE</name>
<dbReference type="InterPro" id="IPR013011">
    <property type="entry name" value="PTS_EIIB_2"/>
</dbReference>
<keyword evidence="7" id="KW-0418">Kinase</keyword>
<dbReference type="AlphaFoldDB" id="A0A4P5PDK6"/>
<evidence type="ECO:0000256" key="1">
    <source>
        <dbReference type="ARBA" id="ARBA00004496"/>
    </source>
</evidence>
<dbReference type="CDD" id="cd05568">
    <property type="entry name" value="PTS_IIB_bgl_like"/>
    <property type="match status" value="1"/>
</dbReference>
<dbReference type="Pfam" id="PF05043">
    <property type="entry name" value="Mga"/>
    <property type="match status" value="1"/>
</dbReference>
<dbReference type="PROSITE" id="PS51094">
    <property type="entry name" value="PTS_EIIA_TYPE_2"/>
    <property type="match status" value="1"/>
</dbReference>
<evidence type="ECO:0000259" key="12">
    <source>
        <dbReference type="PROSITE" id="PS51094"/>
    </source>
</evidence>
<dbReference type="Gene3D" id="1.10.1790.10">
    <property type="entry name" value="PRD domain"/>
    <property type="match status" value="1"/>
</dbReference>
<dbReference type="OrthoDB" id="369398at2"/>
<dbReference type="InterPro" id="IPR036634">
    <property type="entry name" value="PRD_sf"/>
</dbReference>
<proteinExistence type="predicted"/>
<dbReference type="InterPro" id="IPR036095">
    <property type="entry name" value="PTS_EIIB-like_sf"/>
</dbReference>
<dbReference type="Gene3D" id="3.40.50.2300">
    <property type="match status" value="1"/>
</dbReference>
<dbReference type="PANTHER" id="PTHR36203">
    <property type="entry name" value="ASCORBATE-SPECIFIC PTS SYSTEM EIIA COMPONENT"/>
    <property type="match status" value="1"/>
</dbReference>
<evidence type="ECO:0000256" key="9">
    <source>
        <dbReference type="ARBA" id="ARBA00037387"/>
    </source>
</evidence>
<feature type="domain" description="PTS EIIB type-2" evidence="13">
    <location>
        <begin position="390"/>
        <end position="478"/>
    </location>
</feature>
<evidence type="ECO:0000256" key="6">
    <source>
        <dbReference type="ARBA" id="ARBA00022683"/>
    </source>
</evidence>
<evidence type="ECO:0000256" key="4">
    <source>
        <dbReference type="ARBA" id="ARBA00022553"/>
    </source>
</evidence>
<dbReference type="Proteomes" id="UP000290567">
    <property type="component" value="Unassembled WGS sequence"/>
</dbReference>
<dbReference type="GO" id="GO:0016301">
    <property type="term" value="F:kinase activity"/>
    <property type="evidence" value="ECO:0007669"/>
    <property type="project" value="UniProtKB-KW"/>
</dbReference>
<keyword evidence="16" id="KW-1185">Reference proteome</keyword>
<dbReference type="Gene3D" id="3.40.930.10">
    <property type="entry name" value="Mannitol-specific EII, Chain A"/>
    <property type="match status" value="1"/>
</dbReference>
<dbReference type="GO" id="GO:0008982">
    <property type="term" value="F:protein-N(PI)-phosphohistidine-sugar phosphotransferase activity"/>
    <property type="evidence" value="ECO:0007669"/>
    <property type="project" value="InterPro"/>
</dbReference>
<dbReference type="CDD" id="cd00211">
    <property type="entry name" value="PTS_IIA_fru"/>
    <property type="match status" value="1"/>
</dbReference>
<dbReference type="GO" id="GO:0005737">
    <property type="term" value="C:cytoplasm"/>
    <property type="evidence" value="ECO:0007669"/>
    <property type="project" value="UniProtKB-SubCell"/>
</dbReference>
<comment type="function">
    <text evidence="9">The phosphoenolpyruvate-dependent sugar phosphotransferase system (sugar PTS), a major carbohydrate active transport system, catalyzes the phosphorylation of incoming sugar substrates concomitantly with their translocation across the cell membrane. The enzyme II UlaABC PTS system is involved in ascorbate transport.</text>
</comment>
<keyword evidence="5" id="KW-0808">Transferase</keyword>
<dbReference type="PROSITE" id="PS00372">
    <property type="entry name" value="PTS_EIIA_TYPE_2_HIS"/>
    <property type="match status" value="1"/>
</dbReference>
<dbReference type="InterPro" id="IPR016152">
    <property type="entry name" value="PTrfase/Anion_transptr"/>
</dbReference>
<protein>
    <recommendedName>
        <fullName evidence="10">Ascorbate-specific PTS system EIIA component</fullName>
    </recommendedName>
    <alternativeName>
        <fullName evidence="11">Ascorbate-specific phosphotransferase enzyme IIA component</fullName>
    </alternativeName>
</protein>
<dbReference type="PROSITE" id="PS51372">
    <property type="entry name" value="PRD_2"/>
    <property type="match status" value="1"/>
</dbReference>
<dbReference type="EMBL" id="BJCC01000015">
    <property type="protein sequence ID" value="GCF94128.1"/>
    <property type="molecule type" value="Genomic_DNA"/>
</dbReference>
<dbReference type="GO" id="GO:0006355">
    <property type="term" value="P:regulation of DNA-templated transcription"/>
    <property type="evidence" value="ECO:0007669"/>
    <property type="project" value="InterPro"/>
</dbReference>
<dbReference type="Pfam" id="PF00359">
    <property type="entry name" value="PTS_EIIA_2"/>
    <property type="match status" value="1"/>
</dbReference>
<dbReference type="PROSITE" id="PS51099">
    <property type="entry name" value="PTS_EIIB_TYPE_2"/>
    <property type="match status" value="1"/>
</dbReference>
<dbReference type="InterPro" id="IPR011608">
    <property type="entry name" value="PRD"/>
</dbReference>